<dbReference type="InterPro" id="IPR015231">
    <property type="entry name" value="DUF1934"/>
</dbReference>
<gene>
    <name evidence="1" type="primary">ywiB</name>
    <name evidence="1" type="ORF">CLOSAC_24540</name>
</gene>
<dbReference type="Proteomes" id="UP000191154">
    <property type="component" value="Unassembled WGS sequence"/>
</dbReference>
<dbReference type="Gene3D" id="2.40.128.20">
    <property type="match status" value="1"/>
</dbReference>
<organism evidence="1 2">
    <name type="scientific">Clostridium saccharobutylicum</name>
    <dbReference type="NCBI Taxonomy" id="169679"/>
    <lineage>
        <taxon>Bacteria</taxon>
        <taxon>Bacillati</taxon>
        <taxon>Bacillota</taxon>
        <taxon>Clostridia</taxon>
        <taxon>Eubacteriales</taxon>
        <taxon>Clostridiaceae</taxon>
        <taxon>Clostridium</taxon>
    </lineage>
</organism>
<accession>A0A1S8N6W3</accession>
<dbReference type="SUPFAM" id="SSF50814">
    <property type="entry name" value="Lipocalins"/>
    <property type="match status" value="1"/>
</dbReference>
<dbReference type="AlphaFoldDB" id="A0A1S8N6W3"/>
<comment type="caution">
    <text evidence="1">The sequence shown here is derived from an EMBL/GenBank/DDBJ whole genome shotgun (WGS) entry which is preliminary data.</text>
</comment>
<name>A0A1S8N6W3_CLOSA</name>
<dbReference type="RefSeq" id="WP_077865671.1">
    <property type="nucleotide sequence ID" value="NZ_LZYZ01000004.1"/>
</dbReference>
<dbReference type="InterPro" id="IPR012674">
    <property type="entry name" value="Calycin"/>
</dbReference>
<protein>
    <submittedName>
        <fullName evidence="1">Putative beta-barrel protein YwiB</fullName>
    </submittedName>
</protein>
<dbReference type="Pfam" id="PF09148">
    <property type="entry name" value="DUF1934"/>
    <property type="match status" value="1"/>
</dbReference>
<evidence type="ECO:0000313" key="1">
    <source>
        <dbReference type="EMBL" id="OOM12021.1"/>
    </source>
</evidence>
<sequence length="138" mass="15636">MSKKAIITVKSSISGDEEDLIEVVTPGKFYKTEEGFKIEYDETKISGMEDTHTIMIIREKSFDLIRVGSTETTMEFEKNHESISLYKTPYGVMEICINTKKLDIDMTENGGTISAFYNLHIEGQQALKTKLIVDINVN</sequence>
<dbReference type="EMBL" id="LZYZ01000004">
    <property type="protein sequence ID" value="OOM12021.1"/>
    <property type="molecule type" value="Genomic_DNA"/>
</dbReference>
<proteinExistence type="predicted"/>
<dbReference type="STRING" id="169679.CSACC_04880"/>
<evidence type="ECO:0000313" key="2">
    <source>
        <dbReference type="Proteomes" id="UP000191154"/>
    </source>
</evidence>
<reference evidence="1 2" key="1">
    <citation type="submission" date="2016-05" db="EMBL/GenBank/DDBJ databases">
        <title>Microbial solvent formation.</title>
        <authorList>
            <person name="Poehlein A."/>
            <person name="Montoya Solano J.D."/>
            <person name="Flitsch S."/>
            <person name="Krabben P."/>
            <person name="Duerre P."/>
            <person name="Daniel R."/>
        </authorList>
    </citation>
    <scope>NUCLEOTIDE SEQUENCE [LARGE SCALE GENOMIC DNA]</scope>
    <source>
        <strain evidence="1 2">L1-8</strain>
    </source>
</reference>